<gene>
    <name evidence="1" type="ORF">ASJ80_01480</name>
</gene>
<keyword evidence="2" id="KW-1185">Reference proteome</keyword>
<dbReference type="EMBL" id="LMVM01000037">
    <property type="protein sequence ID" value="PAV03668.1"/>
    <property type="molecule type" value="Genomic_DNA"/>
</dbReference>
<protein>
    <submittedName>
        <fullName evidence="1">Alpha,alpha-trehalose-phosphate synthase</fullName>
    </submittedName>
</protein>
<dbReference type="PANTHER" id="PTHR10788">
    <property type="entry name" value="TREHALOSE-6-PHOSPHATE SYNTHASE"/>
    <property type="match status" value="1"/>
</dbReference>
<reference evidence="1 2" key="1">
    <citation type="journal article" date="2017" name="BMC Genomics">
        <title>Genomic analysis of methanogenic archaea reveals a shift towards energy conservation.</title>
        <authorList>
            <person name="Gilmore S.P."/>
            <person name="Henske J.K."/>
            <person name="Sexton J.A."/>
            <person name="Solomon K.V."/>
            <person name="Seppala S."/>
            <person name="Yoo J.I."/>
            <person name="Huyett L.M."/>
            <person name="Pressman A."/>
            <person name="Cogan J.Z."/>
            <person name="Kivenson V."/>
            <person name="Peng X."/>
            <person name="Tan Y."/>
            <person name="Valentine D.L."/>
            <person name="O'Malley M.A."/>
        </authorList>
    </citation>
    <scope>NUCLEOTIDE SEQUENCE [LARGE SCALE GENOMIC DNA]</scope>
    <source>
        <strain evidence="1 2">M.o.H.</strain>
    </source>
</reference>
<accession>A0A2A2H2Q5</accession>
<evidence type="ECO:0000313" key="2">
    <source>
        <dbReference type="Proteomes" id="UP000217784"/>
    </source>
</evidence>
<organism evidence="1 2">
    <name type="scientific">Methanobacterium bryantii</name>
    <dbReference type="NCBI Taxonomy" id="2161"/>
    <lineage>
        <taxon>Archaea</taxon>
        <taxon>Methanobacteriati</taxon>
        <taxon>Methanobacteriota</taxon>
        <taxon>Methanomada group</taxon>
        <taxon>Methanobacteria</taxon>
        <taxon>Methanobacteriales</taxon>
        <taxon>Methanobacteriaceae</taxon>
        <taxon>Methanobacterium</taxon>
    </lineage>
</organism>
<proteinExistence type="predicted"/>
<dbReference type="SUPFAM" id="SSF53756">
    <property type="entry name" value="UDP-Glycosyltransferase/glycogen phosphorylase"/>
    <property type="match status" value="1"/>
</dbReference>
<comment type="caution">
    <text evidence="1">The sequence shown here is derived from an EMBL/GenBank/DDBJ whole genome shotgun (WGS) entry which is preliminary data.</text>
</comment>
<dbReference type="GO" id="GO:0005829">
    <property type="term" value="C:cytosol"/>
    <property type="evidence" value="ECO:0007669"/>
    <property type="project" value="TreeGrafter"/>
</dbReference>
<evidence type="ECO:0000313" key="1">
    <source>
        <dbReference type="EMBL" id="PAV03668.1"/>
    </source>
</evidence>
<sequence>MSTSDKCIKKFLEDKNLIIASNRGPIEFFYDVKCRIEMKIGAGGIVPTLLPFMEKTGGTWVASAMTNADMEMAGRFPENRIPFPLEKPKLNVQFIMLDKEKYYEFYNSFHNPFLWFIHHYLWNLTYTPEIDDSLHHAWQSYQYVNQKFAEKIIKEVNSSNKEPLIMLQDTHLQTCPTYIREKFDDIFLSQFIHIPWPHPDYFNIYPRYISKAIIEGLLSNNHLGFHTKKYVKNFLMTCEKYAEEVDFKNNIVHYNGRETFVKNYPISVDIKKLNEFAKSNEVLKQEQYVKKIKGNNFLIYRTERTDPSKNIIRGFKAYDLFFQKHPEFKGKVTFFITGVTTRENVKEYADYKTNVNNIITEINEKYSKNGWKPIVPHFDAEYSLVTAALKNYDCLLINSINDGMNIVPKEGSTLNENNGVLIISETTGAYDELKENAININALDITETADAIYKAVTMKHDQRKKRLNGLKNTIYHYDVYKWMGEQFNDIQKLF</sequence>
<dbReference type="GO" id="GO:0004805">
    <property type="term" value="F:trehalose-phosphatase activity"/>
    <property type="evidence" value="ECO:0007669"/>
    <property type="project" value="TreeGrafter"/>
</dbReference>
<dbReference type="GO" id="GO:0005992">
    <property type="term" value="P:trehalose biosynthetic process"/>
    <property type="evidence" value="ECO:0007669"/>
    <property type="project" value="InterPro"/>
</dbReference>
<dbReference type="Proteomes" id="UP000217784">
    <property type="component" value="Unassembled WGS sequence"/>
</dbReference>
<dbReference type="Gene3D" id="3.40.50.2000">
    <property type="entry name" value="Glycogen Phosphorylase B"/>
    <property type="match status" value="2"/>
</dbReference>
<dbReference type="PANTHER" id="PTHR10788:SF106">
    <property type="entry name" value="BCDNA.GH08860"/>
    <property type="match status" value="1"/>
</dbReference>
<dbReference type="Pfam" id="PF00982">
    <property type="entry name" value="Glyco_transf_20"/>
    <property type="match status" value="1"/>
</dbReference>
<dbReference type="CDD" id="cd03788">
    <property type="entry name" value="GT20_TPS"/>
    <property type="match status" value="1"/>
</dbReference>
<name>A0A2A2H2Q5_METBR</name>
<dbReference type="AlphaFoldDB" id="A0A2A2H2Q5"/>
<dbReference type="InterPro" id="IPR001830">
    <property type="entry name" value="Glyco_trans_20"/>
</dbReference>
<dbReference type="GO" id="GO:0003825">
    <property type="term" value="F:alpha,alpha-trehalose-phosphate synthase (UDP-forming) activity"/>
    <property type="evidence" value="ECO:0007669"/>
    <property type="project" value="TreeGrafter"/>
</dbReference>
<dbReference type="OrthoDB" id="79955at2157"/>